<accession>A0A7W3Y1D7</accession>
<sequence length="300" mass="32069">MTSTHSTSRLRRPSAVRRLRTGDHTLTHVPDGSVQLRPRQWFPGTGESDWVQHAAHLDTDGCLVGSIGGLLIEFGNRAMLIDAGFGPRRLAPGDSHPALGLLEGGRLPAELTALGVSPSRIERIAFTHLHDDHRGWAPPPGSGQPPTFPRAALLAGREEWRSAGVPGTALATATAAPDAVVPGRPYAVEPGEEIFPGVTTVPLPGHTTGHTGYLISSGDTRVLAFGDVMHSTIQLAHPDWHVLFDADAEQAVRTRHRVLEMLGESDTIGFGNHFADVVFGRLVSAPTEDTPRWEAAPTDP</sequence>
<dbReference type="Proteomes" id="UP000538929">
    <property type="component" value="Unassembled WGS sequence"/>
</dbReference>
<dbReference type="GO" id="GO:0046872">
    <property type="term" value="F:metal ion binding"/>
    <property type="evidence" value="ECO:0007669"/>
    <property type="project" value="UniProtKB-KW"/>
</dbReference>
<evidence type="ECO:0000259" key="5">
    <source>
        <dbReference type="SMART" id="SM00849"/>
    </source>
</evidence>
<proteinExistence type="inferred from homology"/>
<dbReference type="InterPro" id="IPR036866">
    <property type="entry name" value="RibonucZ/Hydroxyglut_hydro"/>
</dbReference>
<dbReference type="AlphaFoldDB" id="A0A7W3Y1D7"/>
<evidence type="ECO:0000256" key="2">
    <source>
        <dbReference type="ARBA" id="ARBA00022723"/>
    </source>
</evidence>
<dbReference type="InterPro" id="IPR051013">
    <property type="entry name" value="MBL_superfamily_lactonases"/>
</dbReference>
<reference evidence="7" key="1">
    <citation type="submission" date="2019-10" db="EMBL/GenBank/DDBJ databases">
        <title>Streptomyces sp. nov., a novel actinobacterium isolated from alkaline environment.</title>
        <authorList>
            <person name="Golinska P."/>
        </authorList>
    </citation>
    <scope>NUCLEOTIDE SEQUENCE [LARGE SCALE GENOMIC DNA]</scope>
    <source>
        <strain evidence="7">DSM 42118</strain>
    </source>
</reference>
<organism evidence="6 7">
    <name type="scientific">Streptomyces alkaliphilus</name>
    <dbReference type="NCBI Taxonomy" id="1472722"/>
    <lineage>
        <taxon>Bacteria</taxon>
        <taxon>Bacillati</taxon>
        <taxon>Actinomycetota</taxon>
        <taxon>Actinomycetes</taxon>
        <taxon>Kitasatosporales</taxon>
        <taxon>Streptomycetaceae</taxon>
        <taxon>Streptomyces</taxon>
    </lineage>
</organism>
<evidence type="ECO:0000313" key="7">
    <source>
        <dbReference type="Proteomes" id="UP000538929"/>
    </source>
</evidence>
<evidence type="ECO:0000256" key="4">
    <source>
        <dbReference type="ARBA" id="ARBA00022833"/>
    </source>
</evidence>
<gene>
    <name evidence="6" type="ORF">FNQ90_08865</name>
</gene>
<keyword evidence="2" id="KW-0479">Metal-binding</keyword>
<protein>
    <submittedName>
        <fullName evidence="6">MBL fold metallo-hydrolase</fullName>
    </submittedName>
</protein>
<keyword evidence="7" id="KW-1185">Reference proteome</keyword>
<dbReference type="InterPro" id="IPR001279">
    <property type="entry name" value="Metallo-B-lactamas"/>
</dbReference>
<dbReference type="PANTHER" id="PTHR42978:SF6">
    <property type="entry name" value="QUORUM-QUENCHING LACTONASE YTNP-RELATED"/>
    <property type="match status" value="1"/>
</dbReference>
<keyword evidence="4" id="KW-0862">Zinc</keyword>
<evidence type="ECO:0000256" key="3">
    <source>
        <dbReference type="ARBA" id="ARBA00022801"/>
    </source>
</evidence>
<evidence type="ECO:0000256" key="1">
    <source>
        <dbReference type="ARBA" id="ARBA00007749"/>
    </source>
</evidence>
<dbReference type="GO" id="GO:0016787">
    <property type="term" value="F:hydrolase activity"/>
    <property type="evidence" value="ECO:0007669"/>
    <property type="project" value="UniProtKB-KW"/>
</dbReference>
<name>A0A7W3Y1D7_9ACTN</name>
<dbReference type="PANTHER" id="PTHR42978">
    <property type="entry name" value="QUORUM-QUENCHING LACTONASE YTNP-RELATED-RELATED"/>
    <property type="match status" value="1"/>
</dbReference>
<dbReference type="SMART" id="SM00849">
    <property type="entry name" value="Lactamase_B"/>
    <property type="match status" value="1"/>
</dbReference>
<comment type="similarity">
    <text evidence="1">Belongs to the metallo-beta-lactamase superfamily.</text>
</comment>
<comment type="caution">
    <text evidence="6">The sequence shown here is derived from an EMBL/GenBank/DDBJ whole genome shotgun (WGS) entry which is preliminary data.</text>
</comment>
<dbReference type="SUPFAM" id="SSF56281">
    <property type="entry name" value="Metallo-hydrolase/oxidoreductase"/>
    <property type="match status" value="1"/>
</dbReference>
<keyword evidence="3 6" id="KW-0378">Hydrolase</keyword>
<feature type="domain" description="Metallo-beta-lactamase" evidence="5">
    <location>
        <begin position="65"/>
        <end position="273"/>
    </location>
</feature>
<evidence type="ECO:0000313" key="6">
    <source>
        <dbReference type="EMBL" id="MBB0244212.1"/>
    </source>
</evidence>
<dbReference type="Gene3D" id="3.60.15.10">
    <property type="entry name" value="Ribonuclease Z/Hydroxyacylglutathione hydrolase-like"/>
    <property type="match status" value="1"/>
</dbReference>
<dbReference type="RefSeq" id="WP_182605867.1">
    <property type="nucleotide sequence ID" value="NZ_VKHT01000194.1"/>
</dbReference>
<dbReference type="Pfam" id="PF00753">
    <property type="entry name" value="Lactamase_B"/>
    <property type="match status" value="1"/>
</dbReference>
<dbReference type="EMBL" id="VKHT01000194">
    <property type="protein sequence ID" value="MBB0244212.1"/>
    <property type="molecule type" value="Genomic_DNA"/>
</dbReference>